<protein>
    <submittedName>
        <fullName evidence="2">DUF5131 family protein</fullName>
    </submittedName>
</protein>
<dbReference type="AlphaFoldDB" id="A0A6M8HUN3"/>
<keyword evidence="3" id="KW-1185">Reference proteome</keyword>
<evidence type="ECO:0000313" key="2">
    <source>
        <dbReference type="EMBL" id="QKE92259.1"/>
    </source>
</evidence>
<name>A0A6M8HUN3_9PROT</name>
<organism evidence="2 3">
    <name type="scientific">Lichenicola cladoniae</name>
    <dbReference type="NCBI Taxonomy" id="1484109"/>
    <lineage>
        <taxon>Bacteria</taxon>
        <taxon>Pseudomonadati</taxon>
        <taxon>Pseudomonadota</taxon>
        <taxon>Alphaproteobacteria</taxon>
        <taxon>Acetobacterales</taxon>
        <taxon>Acetobacteraceae</taxon>
        <taxon>Lichenicola</taxon>
    </lineage>
</organism>
<evidence type="ECO:0000313" key="3">
    <source>
        <dbReference type="Proteomes" id="UP000500767"/>
    </source>
</evidence>
<accession>A0A6M8HUN3</accession>
<sequence>MSCNRLAPTQAVDYLRVEAARLMMDERNHPIDVVARLIGFAEQADWHTFQVLTERSSLQRDYVNRRYPSTPVASHIWLWVGVENRQTRSGMKHLRDTNGSVRPTLPADESRMGSPSKRRVCRAELPFFFKQGGSTAWMGSDALRAITDGCWMVEVDTCS</sequence>
<feature type="region of interest" description="Disordered" evidence="1">
    <location>
        <begin position="93"/>
        <end position="115"/>
    </location>
</feature>
<proteinExistence type="predicted"/>
<dbReference type="EMBL" id="CP053708">
    <property type="protein sequence ID" value="QKE92259.1"/>
    <property type="molecule type" value="Genomic_DNA"/>
</dbReference>
<gene>
    <name evidence="2" type="ORF">HN018_21465</name>
</gene>
<dbReference type="KEGG" id="lck:HN018_21465"/>
<reference evidence="2 3" key="1">
    <citation type="journal article" date="2014" name="World J. Microbiol. Biotechnol.">
        <title>Biodiversity and physiological characteristics of Antarctic and Arctic lichens-associated bacteria.</title>
        <authorList>
            <person name="Lee Y.M."/>
            <person name="Kim E.H."/>
            <person name="Lee H.K."/>
            <person name="Hong S.G."/>
        </authorList>
    </citation>
    <scope>NUCLEOTIDE SEQUENCE [LARGE SCALE GENOMIC DNA]</scope>
    <source>
        <strain evidence="2 3">PAMC 26569</strain>
    </source>
</reference>
<dbReference type="Proteomes" id="UP000500767">
    <property type="component" value="Chromosome"/>
</dbReference>
<evidence type="ECO:0000256" key="1">
    <source>
        <dbReference type="SAM" id="MobiDB-lite"/>
    </source>
</evidence>
<dbReference type="Pfam" id="PF07505">
    <property type="entry name" value="DUF5131"/>
    <property type="match status" value="1"/>
</dbReference>
<dbReference type="InterPro" id="IPR011101">
    <property type="entry name" value="DUF5131"/>
</dbReference>